<feature type="signal peptide" evidence="1">
    <location>
        <begin position="1"/>
        <end position="19"/>
    </location>
</feature>
<comment type="caution">
    <text evidence="3">The sequence shown here is derived from an EMBL/GenBank/DDBJ whole genome shotgun (WGS) entry which is preliminary data.</text>
</comment>
<dbReference type="Gene3D" id="2.30.42.10">
    <property type="match status" value="1"/>
</dbReference>
<name>A0A167H3M9_9FLAO</name>
<evidence type="ECO:0000259" key="2">
    <source>
        <dbReference type="SMART" id="SM00245"/>
    </source>
</evidence>
<dbReference type="AlphaFoldDB" id="A0A167H3M9"/>
<dbReference type="GO" id="GO:0004175">
    <property type="term" value="F:endopeptidase activity"/>
    <property type="evidence" value="ECO:0007669"/>
    <property type="project" value="TreeGrafter"/>
</dbReference>
<dbReference type="PROSITE" id="PS51257">
    <property type="entry name" value="PROKAR_LIPOPROTEIN"/>
    <property type="match status" value="1"/>
</dbReference>
<dbReference type="InterPro" id="IPR041613">
    <property type="entry name" value="Pept_S41_N"/>
</dbReference>
<dbReference type="SUPFAM" id="SSF52096">
    <property type="entry name" value="ClpP/crotonase"/>
    <property type="match status" value="1"/>
</dbReference>
<reference evidence="3 4" key="1">
    <citation type="submission" date="2016-02" db="EMBL/GenBank/DDBJ databases">
        <title>Ulvibacter sp. LPB0005, isolated from Thais luteostoma.</title>
        <authorList>
            <person name="Shin S.-K."/>
            <person name="Yi H."/>
        </authorList>
    </citation>
    <scope>NUCLEOTIDE SEQUENCE [LARGE SCALE GENOMIC DNA]</scope>
    <source>
        <strain evidence="3 4">LPB0005</strain>
    </source>
</reference>
<dbReference type="PANTHER" id="PTHR32060:SF30">
    <property type="entry name" value="CARBOXY-TERMINAL PROCESSING PROTEASE CTPA"/>
    <property type="match status" value="1"/>
</dbReference>
<feature type="domain" description="Tail specific protease" evidence="2">
    <location>
        <begin position="188"/>
        <end position="407"/>
    </location>
</feature>
<protein>
    <submittedName>
        <fullName evidence="3">Peptidase S41</fullName>
    </submittedName>
</protein>
<dbReference type="CDD" id="cd07561">
    <property type="entry name" value="Peptidase_S41_CPP_like"/>
    <property type="match status" value="1"/>
</dbReference>
<dbReference type="PANTHER" id="PTHR32060">
    <property type="entry name" value="TAIL-SPECIFIC PROTEASE"/>
    <property type="match status" value="1"/>
</dbReference>
<feature type="chain" id="PRO_5007887364" evidence="1">
    <location>
        <begin position="20"/>
        <end position="465"/>
    </location>
</feature>
<dbReference type="STRING" id="1763537.ULVI_11930"/>
<gene>
    <name evidence="3" type="ORF">ULVI_11930</name>
</gene>
<keyword evidence="4" id="KW-1185">Reference proteome</keyword>
<evidence type="ECO:0000313" key="4">
    <source>
        <dbReference type="Proteomes" id="UP000077013"/>
    </source>
</evidence>
<organism evidence="3 4">
    <name type="scientific">Cochleicola gelatinilyticus</name>
    <dbReference type="NCBI Taxonomy" id="1763537"/>
    <lineage>
        <taxon>Bacteria</taxon>
        <taxon>Pseudomonadati</taxon>
        <taxon>Bacteroidota</taxon>
        <taxon>Flavobacteriia</taxon>
        <taxon>Flavobacteriales</taxon>
        <taxon>Flavobacteriaceae</taxon>
        <taxon>Cochleicola</taxon>
    </lineage>
</organism>
<dbReference type="SMART" id="SM00245">
    <property type="entry name" value="TSPc"/>
    <property type="match status" value="1"/>
</dbReference>
<dbReference type="EMBL" id="LRXL01000045">
    <property type="protein sequence ID" value="OAB78182.1"/>
    <property type="molecule type" value="Genomic_DNA"/>
</dbReference>
<sequence length="465" mass="51763">MKKNLLLSLIALSTLLSSCFEDLDDNIQFADTIDIQDFIYRGLNYYYLYKADTPELANDAFINDQAKNEFLQGFETPESLFSYLKSPQDRFSILIDDYVILENSLSGITLNNGMEFGLVFYPDNSGNVFGYVRYVLPNTSASEMNLQRGDIFNKVNGVQLTENNFNELLAPDTYTLSLATFNGQTITETNEEVTLTKVQYTENPVLLSKTLTIENEKIGYLMYNAFTRSFVSDLNAAFGEFAANGVTELVLDLRYNGGGSVETATDLASMITGQFNNQVFYSEQWNEDRQADEAEDGLFDNTITGGAATNSLNLNRVFVLTTQRTASASELVINGLEPYIDVVQIGLNTTGKFQASRLLYDAPAPDFNRSQANPGHTYAMLPLIFKTANANGNTDYIDGLIPDIELGEDFSNLGMLGDVNEPLLAEAIEIIVPSGRPSNRNFTQLQVVSERKEMLPFYQILLADK</sequence>
<dbReference type="SUPFAM" id="SSF50156">
    <property type="entry name" value="PDZ domain-like"/>
    <property type="match status" value="1"/>
</dbReference>
<dbReference type="Pfam" id="PF18294">
    <property type="entry name" value="Pept_S41_N"/>
    <property type="match status" value="1"/>
</dbReference>
<dbReference type="RefSeq" id="WP_068593010.1">
    <property type="nucleotide sequence ID" value="NZ_LRXL01000045.1"/>
</dbReference>
<dbReference type="Pfam" id="PF03572">
    <property type="entry name" value="Peptidase_S41"/>
    <property type="match status" value="1"/>
</dbReference>
<proteinExistence type="predicted"/>
<dbReference type="GO" id="GO:0007165">
    <property type="term" value="P:signal transduction"/>
    <property type="evidence" value="ECO:0007669"/>
    <property type="project" value="TreeGrafter"/>
</dbReference>
<dbReference type="OrthoDB" id="7168509at2"/>
<evidence type="ECO:0000313" key="3">
    <source>
        <dbReference type="EMBL" id="OAB78182.1"/>
    </source>
</evidence>
<dbReference type="InterPro" id="IPR029045">
    <property type="entry name" value="ClpP/crotonase-like_dom_sf"/>
</dbReference>
<dbReference type="GO" id="GO:0006508">
    <property type="term" value="P:proteolysis"/>
    <property type="evidence" value="ECO:0007669"/>
    <property type="project" value="InterPro"/>
</dbReference>
<dbReference type="GO" id="GO:0030288">
    <property type="term" value="C:outer membrane-bounded periplasmic space"/>
    <property type="evidence" value="ECO:0007669"/>
    <property type="project" value="TreeGrafter"/>
</dbReference>
<dbReference type="InterPro" id="IPR036034">
    <property type="entry name" value="PDZ_sf"/>
</dbReference>
<dbReference type="Gene3D" id="3.30.750.170">
    <property type="match status" value="1"/>
</dbReference>
<dbReference type="InterPro" id="IPR005151">
    <property type="entry name" value="Tail-specific_protease"/>
</dbReference>
<dbReference type="Gene3D" id="3.90.226.10">
    <property type="entry name" value="2-enoyl-CoA Hydratase, Chain A, domain 1"/>
    <property type="match status" value="1"/>
</dbReference>
<keyword evidence="1" id="KW-0732">Signal</keyword>
<dbReference type="GO" id="GO:0008236">
    <property type="term" value="F:serine-type peptidase activity"/>
    <property type="evidence" value="ECO:0007669"/>
    <property type="project" value="InterPro"/>
</dbReference>
<dbReference type="Proteomes" id="UP000077013">
    <property type="component" value="Unassembled WGS sequence"/>
</dbReference>
<evidence type="ECO:0000256" key="1">
    <source>
        <dbReference type="SAM" id="SignalP"/>
    </source>
</evidence>
<accession>A0A167H3M9</accession>